<dbReference type="GO" id="GO:0016491">
    <property type="term" value="F:oxidoreductase activity"/>
    <property type="evidence" value="ECO:0007669"/>
    <property type="project" value="UniProtKB-KW"/>
</dbReference>
<evidence type="ECO:0000313" key="13">
    <source>
        <dbReference type="Proteomes" id="UP000198921"/>
    </source>
</evidence>
<dbReference type="GO" id="GO:0010181">
    <property type="term" value="F:FMN binding"/>
    <property type="evidence" value="ECO:0007669"/>
    <property type="project" value="InterPro"/>
</dbReference>
<dbReference type="PANTHER" id="PTHR42917:SF2">
    <property type="entry name" value="2,4-DIENOYL-COA REDUCTASE [(2E)-ENOYL-COA-PRODUCING]"/>
    <property type="match status" value="1"/>
</dbReference>
<dbReference type="EMBL" id="FNOT01000003">
    <property type="protein sequence ID" value="SDX83256.1"/>
    <property type="molecule type" value="Genomic_DNA"/>
</dbReference>
<gene>
    <name evidence="12" type="ORF">SAMN05660209_01405</name>
</gene>
<protein>
    <submittedName>
        <fullName evidence="12">2,4-dienoyl-CoA reductase</fullName>
    </submittedName>
</protein>
<dbReference type="GO" id="GO:0051536">
    <property type="term" value="F:iron-sulfur cluster binding"/>
    <property type="evidence" value="ECO:0007669"/>
    <property type="project" value="UniProtKB-KW"/>
</dbReference>
<evidence type="ECO:0000256" key="9">
    <source>
        <dbReference type="ARBA" id="ARBA00023014"/>
    </source>
</evidence>
<evidence type="ECO:0000313" key="12">
    <source>
        <dbReference type="EMBL" id="SDX83256.1"/>
    </source>
</evidence>
<dbReference type="InterPro" id="IPR023753">
    <property type="entry name" value="FAD/NAD-binding_dom"/>
</dbReference>
<comment type="cofactor">
    <cofactor evidence="2">
        <name>[4Fe-4S] cluster</name>
        <dbReference type="ChEBI" id="CHEBI:49883"/>
    </cofactor>
</comment>
<evidence type="ECO:0000256" key="1">
    <source>
        <dbReference type="ARBA" id="ARBA00001917"/>
    </source>
</evidence>
<evidence type="ECO:0000256" key="8">
    <source>
        <dbReference type="ARBA" id="ARBA00023004"/>
    </source>
</evidence>
<reference evidence="13" key="1">
    <citation type="submission" date="2016-10" db="EMBL/GenBank/DDBJ databases">
        <authorList>
            <person name="Varghese N."/>
            <person name="Submissions S."/>
        </authorList>
    </citation>
    <scope>NUCLEOTIDE SEQUENCE [LARGE SCALE GENOMIC DNA]</scope>
    <source>
        <strain evidence="13">DSM 45422</strain>
    </source>
</reference>
<dbReference type="Pfam" id="PF00724">
    <property type="entry name" value="Oxidored_FMN"/>
    <property type="match status" value="1"/>
</dbReference>
<comment type="similarity">
    <text evidence="3">In the N-terminal section; belongs to the NADH:flavin oxidoreductase/NADH oxidase family.</text>
</comment>
<dbReference type="AlphaFoldDB" id="A0A1H3EWY6"/>
<dbReference type="SUPFAM" id="SSF51971">
    <property type="entry name" value="Nucleotide-binding domain"/>
    <property type="match status" value="1"/>
</dbReference>
<evidence type="ECO:0000256" key="6">
    <source>
        <dbReference type="ARBA" id="ARBA00022723"/>
    </source>
</evidence>
<keyword evidence="9" id="KW-0411">Iron-sulfur</keyword>
<evidence type="ECO:0000259" key="10">
    <source>
        <dbReference type="Pfam" id="PF00724"/>
    </source>
</evidence>
<dbReference type="SUPFAM" id="SSF51905">
    <property type="entry name" value="FAD/NAD(P)-binding domain"/>
    <property type="match status" value="1"/>
</dbReference>
<keyword evidence="8" id="KW-0408">Iron</keyword>
<dbReference type="Gene3D" id="3.40.50.720">
    <property type="entry name" value="NAD(P)-binding Rossmann-like Domain"/>
    <property type="match status" value="1"/>
</dbReference>
<evidence type="ECO:0000256" key="4">
    <source>
        <dbReference type="ARBA" id="ARBA00022630"/>
    </source>
</evidence>
<feature type="domain" description="NADH:flavin oxidoreductase/NADH oxidase N-terminal" evidence="10">
    <location>
        <begin position="14"/>
        <end position="344"/>
    </location>
</feature>
<evidence type="ECO:0000259" key="11">
    <source>
        <dbReference type="Pfam" id="PF07992"/>
    </source>
</evidence>
<evidence type="ECO:0000256" key="7">
    <source>
        <dbReference type="ARBA" id="ARBA00023002"/>
    </source>
</evidence>
<dbReference type="Gene3D" id="3.20.20.70">
    <property type="entry name" value="Aldolase class I"/>
    <property type="match status" value="1"/>
</dbReference>
<dbReference type="SUPFAM" id="SSF51395">
    <property type="entry name" value="FMN-linked oxidoreductases"/>
    <property type="match status" value="1"/>
</dbReference>
<keyword evidence="5" id="KW-0288">FMN</keyword>
<dbReference type="InterPro" id="IPR051793">
    <property type="entry name" value="NADH:flavin_oxidoreductase"/>
</dbReference>
<keyword evidence="13" id="KW-1185">Reference proteome</keyword>
<feature type="domain" description="FAD/NAD(P)-binding" evidence="11">
    <location>
        <begin position="497"/>
        <end position="606"/>
    </location>
</feature>
<keyword evidence="7" id="KW-0560">Oxidoreductase</keyword>
<dbReference type="Gene3D" id="3.50.50.60">
    <property type="entry name" value="FAD/NAD(P)-binding domain"/>
    <property type="match status" value="1"/>
</dbReference>
<dbReference type="InterPro" id="IPR001155">
    <property type="entry name" value="OxRdtase_FMN_N"/>
</dbReference>
<dbReference type="CDD" id="cd02803">
    <property type="entry name" value="OYE_like_FMN_family"/>
    <property type="match status" value="1"/>
</dbReference>
<evidence type="ECO:0000256" key="2">
    <source>
        <dbReference type="ARBA" id="ARBA00001966"/>
    </source>
</evidence>
<sequence length="633" mass="66456">MAAEHDQRYPALRRPLTLGGLRLANRLVMSPLTTYGLPDADGSSNDRHRAFYERRARSGLGLVHVESALVHPSGQCWPNHLAIHDDRFVPRLAELSRAITRHGPVAILQLHHGGRVAVEALSGWPVLAPSPLPAPGRPVPKEMTVEEIDTMVEAFAQGARRAREAGFDGVELHMGTAYLLLSFLSPAQNVREDEYGRDLAGRMRFPLRVLDRIREVVGDDYPVGARIVGSDHHDGGVDLDYCLRVATRLERAGVAYLDVSAGAGPNTVRDSPLVMGGGSAVLAGFAAAVRSAVSVPVVSVGRYYSLAAAERAVAEGSADLVALGRALIADPDVVVKSLAGREDEVVPCIACQACHGGITTALGVSCLLHPETGHELDLPVVPAERPRRVLVSGSGVAGLELARVAALRGHEVTVATGDLPFGGLLALRARVPGAAEVGDGVEYFRRALHRLGVRVVPDAAPEGYDVTVDAAPGVPVVADLPGTGTLAAVPADDVLTGRVELDAAGDRVAVVGPGLLAGETALLVAAAGKQVTLVVPGDRAMADAHPLIAGTTTHRLAEHGARTVTGAQPRRVMDTFLEVHGPKGPRTLGPVDLLVWAIGWTPAATAPRAVGDTWDAFAQRLLVHDAARLARQL</sequence>
<dbReference type="GO" id="GO:0046872">
    <property type="term" value="F:metal ion binding"/>
    <property type="evidence" value="ECO:0007669"/>
    <property type="project" value="UniProtKB-KW"/>
</dbReference>
<dbReference type="RefSeq" id="WP_091152864.1">
    <property type="nucleotide sequence ID" value="NZ_FNOT01000003.1"/>
</dbReference>
<dbReference type="PANTHER" id="PTHR42917">
    <property type="entry name" value="2,4-DIENOYL-COA REDUCTASE"/>
    <property type="match status" value="1"/>
</dbReference>
<comment type="cofactor">
    <cofactor evidence="1">
        <name>FMN</name>
        <dbReference type="ChEBI" id="CHEBI:58210"/>
    </cofactor>
</comment>
<keyword evidence="4" id="KW-0285">Flavoprotein</keyword>
<dbReference type="OrthoDB" id="3169239at2"/>
<evidence type="ECO:0000256" key="3">
    <source>
        <dbReference type="ARBA" id="ARBA00011048"/>
    </source>
</evidence>
<accession>A0A1H3EWY6</accession>
<keyword evidence="6" id="KW-0479">Metal-binding</keyword>
<evidence type="ECO:0000256" key="5">
    <source>
        <dbReference type="ARBA" id="ARBA00022643"/>
    </source>
</evidence>
<dbReference type="Proteomes" id="UP000198921">
    <property type="component" value="Unassembled WGS sequence"/>
</dbReference>
<dbReference type="InterPro" id="IPR036188">
    <property type="entry name" value="FAD/NAD-bd_sf"/>
</dbReference>
<dbReference type="InterPro" id="IPR013785">
    <property type="entry name" value="Aldolase_TIM"/>
</dbReference>
<proteinExistence type="inferred from homology"/>
<dbReference type="STRING" id="1137993.SAMN05660209_01405"/>
<organism evidence="12 13">
    <name type="scientific">Geodermatophilus africanus</name>
    <dbReference type="NCBI Taxonomy" id="1137993"/>
    <lineage>
        <taxon>Bacteria</taxon>
        <taxon>Bacillati</taxon>
        <taxon>Actinomycetota</taxon>
        <taxon>Actinomycetes</taxon>
        <taxon>Geodermatophilales</taxon>
        <taxon>Geodermatophilaceae</taxon>
        <taxon>Geodermatophilus</taxon>
    </lineage>
</organism>
<name>A0A1H3EWY6_9ACTN</name>
<dbReference type="Pfam" id="PF07992">
    <property type="entry name" value="Pyr_redox_2"/>
    <property type="match status" value="1"/>
</dbReference>